<protein>
    <recommendedName>
        <fullName evidence="6">7,8-dihydroneopterin aldolase</fullName>
        <ecNumber evidence="6">4.1.2.25</ecNumber>
    </recommendedName>
</protein>
<feature type="domain" description="Dihydroneopterin aldolase/epimerase" evidence="7">
    <location>
        <begin position="8"/>
        <end position="120"/>
    </location>
</feature>
<dbReference type="GO" id="GO:0004150">
    <property type="term" value="F:dihydroneopterin aldolase activity"/>
    <property type="evidence" value="ECO:0007669"/>
    <property type="project" value="UniProtKB-EC"/>
</dbReference>
<dbReference type="InterPro" id="IPR006157">
    <property type="entry name" value="FolB_dom"/>
</dbReference>
<evidence type="ECO:0000256" key="5">
    <source>
        <dbReference type="ARBA" id="ARBA00023239"/>
    </source>
</evidence>
<organism evidence="8 9">
    <name type="scientific">Olivibacter oleidegradans</name>
    <dbReference type="NCBI Taxonomy" id="760123"/>
    <lineage>
        <taxon>Bacteria</taxon>
        <taxon>Pseudomonadati</taxon>
        <taxon>Bacteroidota</taxon>
        <taxon>Sphingobacteriia</taxon>
        <taxon>Sphingobacteriales</taxon>
        <taxon>Sphingobacteriaceae</taxon>
        <taxon>Olivibacter</taxon>
    </lineage>
</organism>
<evidence type="ECO:0000256" key="2">
    <source>
        <dbReference type="ARBA" id="ARBA00005013"/>
    </source>
</evidence>
<sequence>MEQYKRKIALTNARFYAYHGYYHEEQMLGNEFFLDIICFVSNPTLNTDDNLVKTINYEELYRIAKEEMAQPKKLLETVVDNILNSIKVNFHEVNEIEVSLRKSNPPFGGDAATAEVSLYWQSGT</sequence>
<dbReference type="EMBL" id="JBHLWO010000001">
    <property type="protein sequence ID" value="MFC0317848.1"/>
    <property type="molecule type" value="Genomic_DNA"/>
</dbReference>
<dbReference type="NCBIfam" id="TIGR00526">
    <property type="entry name" value="folB_dom"/>
    <property type="match status" value="1"/>
</dbReference>
<comment type="catalytic activity">
    <reaction evidence="1 6">
        <text>7,8-dihydroneopterin = 6-hydroxymethyl-7,8-dihydropterin + glycolaldehyde</text>
        <dbReference type="Rhea" id="RHEA:10540"/>
        <dbReference type="ChEBI" id="CHEBI:17001"/>
        <dbReference type="ChEBI" id="CHEBI:17071"/>
        <dbReference type="ChEBI" id="CHEBI:44841"/>
        <dbReference type="EC" id="4.1.2.25"/>
    </reaction>
</comment>
<proteinExistence type="inferred from homology"/>
<dbReference type="EC" id="4.1.2.25" evidence="6"/>
<dbReference type="NCBIfam" id="TIGR00525">
    <property type="entry name" value="folB"/>
    <property type="match status" value="1"/>
</dbReference>
<evidence type="ECO:0000256" key="3">
    <source>
        <dbReference type="ARBA" id="ARBA00005708"/>
    </source>
</evidence>
<comment type="pathway">
    <text evidence="2 6">Cofactor biosynthesis; tetrahydrofolate biosynthesis; 2-amino-4-hydroxy-6-hydroxymethyl-7,8-dihydropteridine diphosphate from 7,8-dihydroneopterin triphosphate: step 3/4.</text>
</comment>
<evidence type="ECO:0000256" key="1">
    <source>
        <dbReference type="ARBA" id="ARBA00001353"/>
    </source>
</evidence>
<dbReference type="Pfam" id="PF02152">
    <property type="entry name" value="FolB"/>
    <property type="match status" value="1"/>
</dbReference>
<dbReference type="RefSeq" id="WP_130854398.1">
    <property type="nucleotide sequence ID" value="NZ_JBHLWO010000001.1"/>
</dbReference>
<evidence type="ECO:0000256" key="6">
    <source>
        <dbReference type="RuleBase" id="RU362079"/>
    </source>
</evidence>
<dbReference type="Proteomes" id="UP001589774">
    <property type="component" value="Unassembled WGS sequence"/>
</dbReference>
<dbReference type="SUPFAM" id="SSF55620">
    <property type="entry name" value="Tetrahydrobiopterin biosynthesis enzymes-like"/>
    <property type="match status" value="1"/>
</dbReference>
<gene>
    <name evidence="8" type="primary">folB</name>
    <name evidence="8" type="ORF">ACFFI0_05990</name>
</gene>
<name>A0ABV6HIV1_9SPHI</name>
<dbReference type="SMART" id="SM00905">
    <property type="entry name" value="FolB"/>
    <property type="match status" value="1"/>
</dbReference>
<evidence type="ECO:0000313" key="9">
    <source>
        <dbReference type="Proteomes" id="UP001589774"/>
    </source>
</evidence>
<dbReference type="InterPro" id="IPR043133">
    <property type="entry name" value="GTP-CH-I_C/QueF"/>
</dbReference>
<keyword evidence="5 6" id="KW-0456">Lyase</keyword>
<evidence type="ECO:0000313" key="8">
    <source>
        <dbReference type="EMBL" id="MFC0317848.1"/>
    </source>
</evidence>
<comment type="similarity">
    <text evidence="3 6">Belongs to the DHNA family.</text>
</comment>
<comment type="caution">
    <text evidence="8">The sequence shown here is derived from an EMBL/GenBank/DDBJ whole genome shotgun (WGS) entry which is preliminary data.</text>
</comment>
<comment type="function">
    <text evidence="6">Catalyzes the conversion of 7,8-dihydroneopterin to 6-hydroxymethyl-7,8-dihydropterin.</text>
</comment>
<keyword evidence="4 6" id="KW-0289">Folate biosynthesis</keyword>
<reference evidence="8 9" key="1">
    <citation type="submission" date="2024-09" db="EMBL/GenBank/DDBJ databases">
        <authorList>
            <person name="Sun Q."/>
            <person name="Mori K."/>
        </authorList>
    </citation>
    <scope>NUCLEOTIDE SEQUENCE [LARGE SCALE GENOMIC DNA]</scope>
    <source>
        <strain evidence="8 9">CCM 7765</strain>
    </source>
</reference>
<evidence type="ECO:0000259" key="7">
    <source>
        <dbReference type="SMART" id="SM00905"/>
    </source>
</evidence>
<dbReference type="PANTHER" id="PTHR42844:SF1">
    <property type="entry name" value="DIHYDRONEOPTERIN ALDOLASE 1-RELATED"/>
    <property type="match status" value="1"/>
</dbReference>
<dbReference type="PANTHER" id="PTHR42844">
    <property type="entry name" value="DIHYDRONEOPTERIN ALDOLASE 1-RELATED"/>
    <property type="match status" value="1"/>
</dbReference>
<dbReference type="InterPro" id="IPR006156">
    <property type="entry name" value="Dihydroneopterin_aldolase"/>
</dbReference>
<evidence type="ECO:0000256" key="4">
    <source>
        <dbReference type="ARBA" id="ARBA00022909"/>
    </source>
</evidence>
<dbReference type="Gene3D" id="3.30.1130.10">
    <property type="match status" value="1"/>
</dbReference>
<keyword evidence="9" id="KW-1185">Reference proteome</keyword>
<accession>A0ABV6HIV1</accession>